<dbReference type="EC" id="4.2.1.24" evidence="3 13"/>
<keyword evidence="7 13" id="KW-0627">Porphyrin biosynthesis</keyword>
<dbReference type="GO" id="GO:0005829">
    <property type="term" value="C:cytosol"/>
    <property type="evidence" value="ECO:0007669"/>
    <property type="project" value="TreeGrafter"/>
</dbReference>
<feature type="binding site" evidence="10">
    <location>
        <position position="328"/>
    </location>
    <ligand>
        <name>5-aminolevulinate</name>
        <dbReference type="ChEBI" id="CHEBI:356416"/>
        <label>2</label>
    </ligand>
</feature>
<evidence type="ECO:0000256" key="1">
    <source>
        <dbReference type="ARBA" id="ARBA00004694"/>
    </source>
</evidence>
<dbReference type="RefSeq" id="WP_102134747.1">
    <property type="nucleotide sequence ID" value="NZ_CZVH01000017.1"/>
</dbReference>
<comment type="pathway">
    <text evidence="1">Porphyrin-containing compound metabolism; protoporphyrin-IX biosynthesis; coproporphyrinogen-III from 5-aminolevulinate: step 1/4.</text>
</comment>
<protein>
    <recommendedName>
        <fullName evidence="4 13">Delta-aminolevulinic acid dehydratase</fullName>
        <ecNumber evidence="3 13">4.2.1.24</ecNumber>
    </recommendedName>
</protein>
<evidence type="ECO:0000256" key="7">
    <source>
        <dbReference type="ARBA" id="ARBA00023244"/>
    </source>
</evidence>
<evidence type="ECO:0000256" key="14">
    <source>
        <dbReference type="RuleBase" id="RU004161"/>
    </source>
</evidence>
<dbReference type="PANTHER" id="PTHR11458">
    <property type="entry name" value="DELTA-AMINOLEVULINIC ACID DEHYDRATASE"/>
    <property type="match status" value="1"/>
</dbReference>
<dbReference type="InterPro" id="IPR030656">
    <property type="entry name" value="ALAD_AS"/>
</dbReference>
<evidence type="ECO:0000256" key="5">
    <source>
        <dbReference type="ARBA" id="ARBA00023133"/>
    </source>
</evidence>
<keyword evidence="11" id="KW-0862">Zinc</keyword>
<dbReference type="FunFam" id="3.20.20.70:FF:000019">
    <property type="entry name" value="Delta-aminolevulinic acid dehydratase"/>
    <property type="match status" value="1"/>
</dbReference>
<dbReference type="Proteomes" id="UP000243105">
    <property type="component" value="Unassembled WGS sequence"/>
</dbReference>
<dbReference type="Pfam" id="PF00490">
    <property type="entry name" value="ALAD"/>
    <property type="match status" value="1"/>
</dbReference>
<evidence type="ECO:0000256" key="10">
    <source>
        <dbReference type="PIRSR" id="PIRSR001415-2"/>
    </source>
</evidence>
<feature type="binding site" evidence="11">
    <location>
        <position position="130"/>
    </location>
    <ligand>
        <name>Zn(2+)</name>
        <dbReference type="ChEBI" id="CHEBI:29105"/>
        <note>catalytic</note>
    </ligand>
</feature>
<dbReference type="SUPFAM" id="SSF51569">
    <property type="entry name" value="Aldolase"/>
    <property type="match status" value="1"/>
</dbReference>
<dbReference type="GO" id="GO:0006783">
    <property type="term" value="P:heme biosynthetic process"/>
    <property type="evidence" value="ECO:0007669"/>
    <property type="project" value="UniProtKB-KW"/>
</dbReference>
<evidence type="ECO:0000256" key="4">
    <source>
        <dbReference type="ARBA" id="ARBA00020771"/>
    </source>
</evidence>
<dbReference type="PIRSF" id="PIRSF001415">
    <property type="entry name" value="Porphbilin_synth"/>
    <property type="match status" value="1"/>
</dbReference>
<dbReference type="InterPro" id="IPR013785">
    <property type="entry name" value="Aldolase_TIM"/>
</dbReference>
<feature type="binding site" evidence="11">
    <location>
        <position position="140"/>
    </location>
    <ligand>
        <name>Zn(2+)</name>
        <dbReference type="ChEBI" id="CHEBI:29105"/>
        <note>catalytic</note>
    </ligand>
</feature>
<keyword evidence="11" id="KW-0479">Metal-binding</keyword>
<comment type="catalytic activity">
    <reaction evidence="8 13">
        <text>2 5-aminolevulinate = porphobilinogen + 2 H2O + H(+)</text>
        <dbReference type="Rhea" id="RHEA:24064"/>
        <dbReference type="ChEBI" id="CHEBI:15377"/>
        <dbReference type="ChEBI" id="CHEBI:15378"/>
        <dbReference type="ChEBI" id="CHEBI:58126"/>
        <dbReference type="ChEBI" id="CHEBI:356416"/>
        <dbReference type="EC" id="4.2.1.24"/>
    </reaction>
</comment>
<evidence type="ECO:0000256" key="11">
    <source>
        <dbReference type="PIRSR" id="PIRSR001415-3"/>
    </source>
</evidence>
<name>A0A916PCC1_KRYT1</name>
<evidence type="ECO:0000256" key="6">
    <source>
        <dbReference type="ARBA" id="ARBA00023239"/>
    </source>
</evidence>
<dbReference type="AlphaFoldDB" id="A0A916PCC1"/>
<feature type="binding site" evidence="11">
    <location>
        <position position="132"/>
    </location>
    <ligand>
        <name>Zn(2+)</name>
        <dbReference type="ChEBI" id="CHEBI:29105"/>
        <note>catalytic</note>
    </ligand>
</feature>
<evidence type="ECO:0000256" key="2">
    <source>
        <dbReference type="ARBA" id="ARBA00008055"/>
    </source>
</evidence>
<comment type="caution">
    <text evidence="15">The sequence shown here is derived from an EMBL/GenBank/DDBJ whole genome shotgun (WGS) entry which is preliminary data.</text>
</comment>
<feature type="active site" description="Schiff-base intermediate with substrate" evidence="9">
    <location>
        <position position="263"/>
    </location>
</feature>
<feature type="binding site" evidence="10">
    <location>
        <position position="220"/>
    </location>
    <ligand>
        <name>5-aminolevulinate</name>
        <dbReference type="ChEBI" id="CHEBI:356416"/>
        <label>1</label>
    </ligand>
</feature>
<feature type="binding site" evidence="10">
    <location>
        <position position="232"/>
    </location>
    <ligand>
        <name>5-aminolevulinate</name>
        <dbReference type="ChEBI" id="CHEBI:356416"/>
        <label>1</label>
    </ligand>
</feature>
<keyword evidence="6 13" id="KW-0456">Lyase</keyword>
<proteinExistence type="inferred from homology"/>
<dbReference type="PRINTS" id="PR00144">
    <property type="entry name" value="DALDHYDRTASE"/>
</dbReference>
<comment type="subunit">
    <text evidence="13">Homooctamer.</text>
</comment>
<sequence>MGFAQLITQTIGFPTVRLRRLRMTEQFRKMVAETQLSVDDFIYPLFVCPGENVKREVRSMPGVYQQSIDNIIRECEEVYKLGIPAVILFGIPERKDEFGSEAYDENGIIQRAVRALKKEIPELVVITDVCLCEYTSHGHCGIVREVAPGKYEIVNDETVDLLAREALSHAEAGADIVAPSDMMDGRVFAIRKILDENGFQNVPIMSYAAKYASGFYGPFREAAESAPKFGDRKSHQMDPANSDEALREIALDIQEGADIVMVKPALAYLDVIYRAKQEFKVPVAAYQVSGEYSMIKAAALNGWIDEQRIMLETLTAIKRAGADLILTYFAKDAARVLKNKN</sequence>
<evidence type="ECO:0000256" key="9">
    <source>
        <dbReference type="PIRSR" id="PIRSR001415-1"/>
    </source>
</evidence>
<dbReference type="PANTHER" id="PTHR11458:SF0">
    <property type="entry name" value="DELTA-AMINOLEVULINIC ACID DEHYDRATASE"/>
    <property type="match status" value="1"/>
</dbReference>
<evidence type="ECO:0000313" key="16">
    <source>
        <dbReference type="Proteomes" id="UP000243105"/>
    </source>
</evidence>
<keyword evidence="12" id="KW-0460">Magnesium</keyword>
<dbReference type="GO" id="GO:0004655">
    <property type="term" value="F:porphobilinogen synthase activity"/>
    <property type="evidence" value="ECO:0007669"/>
    <property type="project" value="UniProtKB-EC"/>
</dbReference>
<evidence type="ECO:0000313" key="15">
    <source>
        <dbReference type="EMBL" id="CUT03463.1"/>
    </source>
</evidence>
<dbReference type="SMART" id="SM01004">
    <property type="entry name" value="ALAD"/>
    <property type="match status" value="1"/>
</dbReference>
<evidence type="ECO:0000256" key="13">
    <source>
        <dbReference type="RuleBase" id="RU000515"/>
    </source>
</evidence>
<evidence type="ECO:0000256" key="8">
    <source>
        <dbReference type="ARBA" id="ARBA00047651"/>
    </source>
</evidence>
<dbReference type="GO" id="GO:0008270">
    <property type="term" value="F:zinc ion binding"/>
    <property type="evidence" value="ECO:0007669"/>
    <property type="project" value="TreeGrafter"/>
</dbReference>
<dbReference type="Gene3D" id="3.20.20.70">
    <property type="entry name" value="Aldolase class I"/>
    <property type="match status" value="1"/>
</dbReference>
<accession>A0A916PCC1</accession>
<feature type="binding site" evidence="10">
    <location>
        <position position="289"/>
    </location>
    <ligand>
        <name>5-aminolevulinate</name>
        <dbReference type="ChEBI" id="CHEBI:356416"/>
        <label>2</label>
    </ligand>
</feature>
<organism evidence="15 16">
    <name type="scientific">Kryptobacter tengchongensis</name>
    <dbReference type="NCBI Taxonomy" id="1643429"/>
    <lineage>
        <taxon>Bacteria</taxon>
        <taxon>Pseudomonadati</taxon>
        <taxon>Candidatus Kryptoniota</taxon>
        <taxon>Candidatus Kryptobacter</taxon>
    </lineage>
</organism>
<feature type="active site" description="Schiff-base intermediate with substrate" evidence="9">
    <location>
        <position position="210"/>
    </location>
</feature>
<gene>
    <name evidence="15" type="ORF">JGI25_01234</name>
</gene>
<keyword evidence="5" id="KW-0350">Heme biosynthesis</keyword>
<evidence type="ECO:0000256" key="3">
    <source>
        <dbReference type="ARBA" id="ARBA00012053"/>
    </source>
</evidence>
<reference evidence="15 16" key="1">
    <citation type="submission" date="2015-11" db="EMBL/GenBank/DDBJ databases">
        <authorList>
            <person name="Varghese N."/>
        </authorList>
    </citation>
    <scope>NUCLEOTIDE SEQUENCE [LARGE SCALE GENOMIC DNA]</scope>
    <source>
        <strain evidence="15 16">JGI-25</strain>
    </source>
</reference>
<feature type="binding site" evidence="12">
    <location>
        <position position="248"/>
    </location>
    <ligand>
        <name>Mg(2+)</name>
        <dbReference type="ChEBI" id="CHEBI:18420"/>
    </ligand>
</feature>
<dbReference type="CDD" id="cd00384">
    <property type="entry name" value="ALAD_PBGS"/>
    <property type="match status" value="1"/>
</dbReference>
<dbReference type="NCBIfam" id="NF006762">
    <property type="entry name" value="PRK09283.1"/>
    <property type="match status" value="1"/>
</dbReference>
<dbReference type="EMBL" id="CZVV01000090">
    <property type="protein sequence ID" value="CUT03463.1"/>
    <property type="molecule type" value="Genomic_DNA"/>
</dbReference>
<dbReference type="InterPro" id="IPR001731">
    <property type="entry name" value="ALAD"/>
</dbReference>
<dbReference type="PROSITE" id="PS00169">
    <property type="entry name" value="D_ALA_DEHYDRATASE"/>
    <property type="match status" value="1"/>
</dbReference>
<evidence type="ECO:0000256" key="12">
    <source>
        <dbReference type="PIRSR" id="PIRSR001415-5"/>
    </source>
</evidence>
<comment type="similarity">
    <text evidence="2 14">Belongs to the ALAD family.</text>
</comment>